<reference evidence="5" key="1">
    <citation type="submission" date="2017-02" db="EMBL/GenBank/DDBJ databases">
        <authorList>
            <person name="Varghese N."/>
            <person name="Submissions S."/>
        </authorList>
    </citation>
    <scope>NUCLEOTIDE SEQUENCE [LARGE SCALE GENOMIC DNA]</scope>
    <source>
        <strain evidence="5">USBA 833</strain>
    </source>
</reference>
<dbReference type="Proteomes" id="UP000190105">
    <property type="component" value="Unassembled WGS sequence"/>
</dbReference>
<name>A0A1T4WHB6_9CLOT</name>
<dbReference type="PANTHER" id="PTHR46124">
    <property type="entry name" value="D-AMINOACYL-TRNA DEACYLASE"/>
    <property type="match status" value="1"/>
</dbReference>
<dbReference type="STRING" id="1147123.SAMN05443428_101252"/>
<feature type="binding site" evidence="3">
    <location>
        <position position="8"/>
    </location>
    <ligand>
        <name>a divalent metal cation</name>
        <dbReference type="ChEBI" id="CHEBI:60240"/>
        <label>1</label>
    </ligand>
</feature>
<feature type="binding site" evidence="3">
    <location>
        <position position="127"/>
    </location>
    <ligand>
        <name>a divalent metal cation</name>
        <dbReference type="ChEBI" id="CHEBI:60240"/>
        <label>2</label>
    </ligand>
</feature>
<dbReference type="InterPro" id="IPR015991">
    <property type="entry name" value="TatD/YcfH-like"/>
</dbReference>
<dbReference type="InterPro" id="IPR032466">
    <property type="entry name" value="Metal_Hydrolase"/>
</dbReference>
<dbReference type="InterPro" id="IPR001130">
    <property type="entry name" value="TatD-like"/>
</dbReference>
<evidence type="ECO:0000313" key="4">
    <source>
        <dbReference type="EMBL" id="SKA76724.1"/>
    </source>
</evidence>
<feature type="binding site" evidence="3">
    <location>
        <position position="6"/>
    </location>
    <ligand>
        <name>a divalent metal cation</name>
        <dbReference type="ChEBI" id="CHEBI:60240"/>
        <label>1</label>
    </ligand>
</feature>
<organism evidence="4 5">
    <name type="scientific">Caloramator quimbayensis</name>
    <dbReference type="NCBI Taxonomy" id="1147123"/>
    <lineage>
        <taxon>Bacteria</taxon>
        <taxon>Bacillati</taxon>
        <taxon>Bacillota</taxon>
        <taxon>Clostridia</taxon>
        <taxon>Eubacteriales</taxon>
        <taxon>Clostridiaceae</taxon>
        <taxon>Caloramator</taxon>
    </lineage>
</organism>
<dbReference type="PROSITE" id="PS01090">
    <property type="entry name" value="TATD_2"/>
    <property type="match status" value="1"/>
</dbReference>
<dbReference type="NCBIfam" id="TIGR00010">
    <property type="entry name" value="YchF/TatD family DNA exonuclease"/>
    <property type="match status" value="1"/>
</dbReference>
<dbReference type="OrthoDB" id="9810005at2"/>
<dbReference type="PIRSF" id="PIRSF005902">
    <property type="entry name" value="DNase_TatD"/>
    <property type="match status" value="1"/>
</dbReference>
<sequence>MIFDSHAHYDDEAFDKDREEVIDKIKKSGVSAVLNCSSNMASIEKVFEIVSKHDFIYGALGIHPEFPKDLKGNINKIGDLAQNRKILSIGEIGLDYHYEGYDREAQIKCFKEQMDLARCLNLPVVVHSRDAMEDTLKVLSEFKEVKGALHCFSGSYESAMEAVKLGYYIGFTGVITFKNAKRALEVLEKIPEDRILIETDCPYMAPVPYRGERNDSSYLPYVIEKVSNIRNISYEKACSITYENAARLFNLKVQ</sequence>
<evidence type="ECO:0000256" key="3">
    <source>
        <dbReference type="PIRSR" id="PIRSR005902-1"/>
    </source>
</evidence>
<dbReference type="CDD" id="cd01310">
    <property type="entry name" value="TatD_DNAse"/>
    <property type="match status" value="1"/>
</dbReference>
<keyword evidence="1 3" id="KW-0479">Metal-binding</keyword>
<dbReference type="InterPro" id="IPR018228">
    <property type="entry name" value="DNase_TatD-rel_CS"/>
</dbReference>
<evidence type="ECO:0000256" key="1">
    <source>
        <dbReference type="ARBA" id="ARBA00022723"/>
    </source>
</evidence>
<feature type="binding site" evidence="3">
    <location>
        <position position="91"/>
    </location>
    <ligand>
        <name>a divalent metal cation</name>
        <dbReference type="ChEBI" id="CHEBI:60240"/>
        <label>1</label>
    </ligand>
</feature>
<evidence type="ECO:0000256" key="2">
    <source>
        <dbReference type="ARBA" id="ARBA00022801"/>
    </source>
</evidence>
<dbReference type="Pfam" id="PF01026">
    <property type="entry name" value="TatD_DNase"/>
    <property type="match status" value="1"/>
</dbReference>
<dbReference type="PROSITE" id="PS01091">
    <property type="entry name" value="TATD_3"/>
    <property type="match status" value="1"/>
</dbReference>
<feature type="binding site" evidence="3">
    <location>
        <position position="200"/>
    </location>
    <ligand>
        <name>a divalent metal cation</name>
        <dbReference type="ChEBI" id="CHEBI:60240"/>
        <label>1</label>
    </ligand>
</feature>
<dbReference type="FunFam" id="3.20.20.140:FF:000005">
    <property type="entry name" value="TatD family hydrolase"/>
    <property type="match status" value="1"/>
</dbReference>
<dbReference type="Gene3D" id="3.20.20.140">
    <property type="entry name" value="Metal-dependent hydrolases"/>
    <property type="match status" value="1"/>
</dbReference>
<dbReference type="AlphaFoldDB" id="A0A1T4WHB6"/>
<dbReference type="RefSeq" id="WP_078695282.1">
    <property type="nucleotide sequence ID" value="NZ_FUYH01000001.1"/>
</dbReference>
<dbReference type="GO" id="GO:0046872">
    <property type="term" value="F:metal ion binding"/>
    <property type="evidence" value="ECO:0007669"/>
    <property type="project" value="UniProtKB-KW"/>
</dbReference>
<dbReference type="GO" id="GO:0004536">
    <property type="term" value="F:DNA nuclease activity"/>
    <property type="evidence" value="ECO:0007669"/>
    <property type="project" value="InterPro"/>
</dbReference>
<protein>
    <submittedName>
        <fullName evidence="4">TatD DNase family protein</fullName>
    </submittedName>
</protein>
<keyword evidence="2" id="KW-0378">Hydrolase</keyword>
<dbReference type="GO" id="GO:0016788">
    <property type="term" value="F:hydrolase activity, acting on ester bonds"/>
    <property type="evidence" value="ECO:0007669"/>
    <property type="project" value="InterPro"/>
</dbReference>
<proteinExistence type="predicted"/>
<accession>A0A1T4WHB6</accession>
<dbReference type="SUPFAM" id="SSF51556">
    <property type="entry name" value="Metallo-dependent hydrolases"/>
    <property type="match status" value="1"/>
</dbReference>
<dbReference type="PANTHER" id="PTHR46124:SF2">
    <property type="entry name" value="D-AMINOACYL-TRNA DEACYLASE"/>
    <property type="match status" value="1"/>
</dbReference>
<feature type="binding site" evidence="3">
    <location>
        <position position="150"/>
    </location>
    <ligand>
        <name>a divalent metal cation</name>
        <dbReference type="ChEBI" id="CHEBI:60240"/>
        <label>2</label>
    </ligand>
</feature>
<dbReference type="EMBL" id="FUYH01000001">
    <property type="protein sequence ID" value="SKA76724.1"/>
    <property type="molecule type" value="Genomic_DNA"/>
</dbReference>
<gene>
    <name evidence="4" type="ORF">SAMN05443428_101252</name>
</gene>
<evidence type="ECO:0000313" key="5">
    <source>
        <dbReference type="Proteomes" id="UP000190105"/>
    </source>
</evidence>
<keyword evidence="5" id="KW-1185">Reference proteome</keyword>